<dbReference type="EMBL" id="JASAOF010000003">
    <property type="protein sequence ID" value="MDI2028802.1"/>
    <property type="molecule type" value="Genomic_DNA"/>
</dbReference>
<sequence>MDNAPSSSAPSAGNPSSGGPASGGPASGAASDVPPIEAVRELRAEQGLLGHQVRRVLAELTTAARSLDELIRRTGVSRRTVEQVLAAAGADVDERGGAFCIKDSLLPQYRRELDLDALPVVREESDLDAGALEAMAGFVASGPRPESALDHVTATPETALRRAMWLRDHYDLDGRKVLCLGDHDLTSLALALVAPSAEVRVVDLDERVLRHIDSVAAERGFPIVTTHADLRFGLPPTLEGWADAVFTDPPYTPEGIGLFATRAAECLAPGNGRLFLAYGCSPRTPALGWKVQQELMRLGFVFEAILPQFNRYYGAQAIGSASDLYVCLPTARTRKLALRQDQAIYTHGPQSVEAAGDTPEALPQAAAERLGAPVAELRRASWARPVRESGPVAFDLRADPGPWLLRMLLACGAQKVAFVLGNNHPDVTSERAQSELRDLVAAKYRLALHRSTPDGKHAIVVAERPGTEAAEESAAGFLLQRVHGKLGNVWREALIAGSGDLTKRQAREKVAELAPHPRDLELRLIDLPRHRIADVLRAMR</sequence>
<organism evidence="3 4">
    <name type="scientific">Saccharopolyspora ipomoeae</name>
    <dbReference type="NCBI Taxonomy" id="3042027"/>
    <lineage>
        <taxon>Bacteria</taxon>
        <taxon>Bacillati</taxon>
        <taxon>Actinomycetota</taxon>
        <taxon>Actinomycetes</taxon>
        <taxon>Pseudonocardiales</taxon>
        <taxon>Pseudonocardiaceae</taxon>
        <taxon>Saccharopolyspora</taxon>
    </lineage>
</organism>
<dbReference type="InterPro" id="IPR029063">
    <property type="entry name" value="SAM-dependent_MTases_sf"/>
</dbReference>
<dbReference type="InterPro" id="IPR051720">
    <property type="entry name" value="rRNA_MeTrfase/Polyamine_Synth"/>
</dbReference>
<keyword evidence="4" id="KW-1185">Reference proteome</keyword>
<dbReference type="Gene3D" id="3.40.50.150">
    <property type="entry name" value="Vaccinia Virus protein VP39"/>
    <property type="match status" value="1"/>
</dbReference>
<evidence type="ECO:0000313" key="3">
    <source>
        <dbReference type="EMBL" id="MDI2028802.1"/>
    </source>
</evidence>
<dbReference type="Pfam" id="PF01861">
    <property type="entry name" value="BpsA_C"/>
    <property type="match status" value="1"/>
</dbReference>
<evidence type="ECO:0000256" key="1">
    <source>
        <dbReference type="SAM" id="MobiDB-lite"/>
    </source>
</evidence>
<comment type="caution">
    <text evidence="3">The sequence shown here is derived from an EMBL/GenBank/DDBJ whole genome shotgun (WGS) entry which is preliminary data.</text>
</comment>
<accession>A0ABT6PLC5</accession>
<evidence type="ECO:0000259" key="2">
    <source>
        <dbReference type="Pfam" id="PF01861"/>
    </source>
</evidence>
<feature type="region of interest" description="Disordered" evidence="1">
    <location>
        <begin position="1"/>
        <end position="32"/>
    </location>
</feature>
<dbReference type="PANTHER" id="PTHR23290:SF0">
    <property type="entry name" value="RRNA N6-ADENOSINE-METHYLTRANSFERASE METTL5"/>
    <property type="match status" value="1"/>
</dbReference>
<dbReference type="InterPro" id="IPR002723">
    <property type="entry name" value="BpsA_C"/>
</dbReference>
<dbReference type="SUPFAM" id="SSF53335">
    <property type="entry name" value="S-adenosyl-L-methionine-dependent methyltransferases"/>
    <property type="match status" value="1"/>
</dbReference>
<dbReference type="Proteomes" id="UP001237595">
    <property type="component" value="Unassembled WGS sequence"/>
</dbReference>
<name>A0ABT6PLC5_9PSEU</name>
<dbReference type="PANTHER" id="PTHR23290">
    <property type="entry name" value="RRNA N6-ADENOSINE-METHYLTRANSFERASE METTL5"/>
    <property type="match status" value="1"/>
</dbReference>
<reference evidence="3 4" key="1">
    <citation type="submission" date="2023-04" db="EMBL/GenBank/DDBJ databases">
        <title>Draft genome sequence of Saccharopolyspora sp. TS4A08 isolated from sweet potato rhizospheric soil.</title>
        <authorList>
            <person name="Suksaard P."/>
            <person name="Duangmal K."/>
        </authorList>
    </citation>
    <scope>NUCLEOTIDE SEQUENCE [LARGE SCALE GENOMIC DNA]</scope>
    <source>
        <strain evidence="3 4">TS4A08</strain>
    </source>
</reference>
<feature type="compositionally biased region" description="Low complexity" evidence="1">
    <location>
        <begin position="1"/>
        <end position="19"/>
    </location>
</feature>
<dbReference type="CDD" id="cd02440">
    <property type="entry name" value="AdoMet_MTases"/>
    <property type="match status" value="1"/>
</dbReference>
<dbReference type="RefSeq" id="WP_281455134.1">
    <property type="nucleotide sequence ID" value="NZ_JASAOF010000003.1"/>
</dbReference>
<feature type="domain" description="N(4)-bis(aminopropyl)spermidine synthase C-terminal" evidence="2">
    <location>
        <begin position="136"/>
        <end position="318"/>
    </location>
</feature>
<proteinExistence type="predicted"/>
<evidence type="ECO:0000313" key="4">
    <source>
        <dbReference type="Proteomes" id="UP001237595"/>
    </source>
</evidence>
<protein>
    <submittedName>
        <fullName evidence="3">Bis-aminopropyl spermidine synthase family protein</fullName>
    </submittedName>
</protein>
<gene>
    <name evidence="3" type="ORF">QFW96_09280</name>
</gene>